<feature type="domain" description="FAD dependent oxidoreductase" evidence="3">
    <location>
        <begin position="4"/>
        <end position="400"/>
    </location>
</feature>
<evidence type="ECO:0000259" key="3">
    <source>
        <dbReference type="Pfam" id="PF01266"/>
    </source>
</evidence>
<sequence length="421" mass="45921">MTQRITVVGAGIVGLTTALALHDAGYEVRVVDPALPGSGTSAANGGQLSWAFVAPLAEPDVPTKLLGWLLHSDSPLRWVPSLDPALPAWGLAFLRACRRKHALATTRTLLTLAEQGRPLLADWRQRLALDIDWRANGKLIVYRDAKALDAARHHVAFQRSQGVEQEILGRDALYVREPALARHGSALAGAVWTPGEEVGDCAACCRGIAEYLKERDVPFEQRRIERLEAHAGRLVAWHFNDGERETRRRDEVLLVAAGLSSRALLASAGLHLPLYPLKGYSLTVDLTEDDPVFDASVTDALRKIVFARLGRRLRIAGMADLDGWQPRPRASRVALLKRQAADFLPAMAERIHASDAWTGLRPATPDGKPRLGPTAIEGLWLNAGHGALGWTLSMGSAQAIRHAFEGDDTALAPFRLDSRRN</sequence>
<dbReference type="GO" id="GO:0016491">
    <property type="term" value="F:oxidoreductase activity"/>
    <property type="evidence" value="ECO:0007669"/>
    <property type="project" value="UniProtKB-KW"/>
</dbReference>
<dbReference type="InterPro" id="IPR036188">
    <property type="entry name" value="FAD/NAD-bd_sf"/>
</dbReference>
<gene>
    <name evidence="4" type="ORF">ACFOEI_08100</name>
</gene>
<reference evidence="5" key="1">
    <citation type="journal article" date="2019" name="Int. J. Syst. Evol. Microbiol.">
        <title>The Global Catalogue of Microorganisms (GCM) 10K type strain sequencing project: providing services to taxonomists for standard genome sequencing and annotation.</title>
        <authorList>
            <consortium name="The Broad Institute Genomics Platform"/>
            <consortium name="The Broad Institute Genome Sequencing Center for Infectious Disease"/>
            <person name="Wu L."/>
            <person name="Ma J."/>
        </authorList>
    </citation>
    <scope>NUCLEOTIDE SEQUENCE [LARGE SCALE GENOMIC DNA]</scope>
    <source>
        <strain evidence="5">KCTC 12847</strain>
    </source>
</reference>
<dbReference type="InterPro" id="IPR006076">
    <property type="entry name" value="FAD-dep_OxRdtase"/>
</dbReference>
<keyword evidence="5" id="KW-1185">Reference proteome</keyword>
<comment type="similarity">
    <text evidence="1">Belongs to the DadA oxidoreductase family.</text>
</comment>
<protein>
    <submittedName>
        <fullName evidence="4">D-amino acid dehydrogenase</fullName>
        <ecNumber evidence="4">1.4.99.-</ecNumber>
    </submittedName>
</protein>
<evidence type="ECO:0000313" key="4">
    <source>
        <dbReference type="EMBL" id="MFC3292032.1"/>
    </source>
</evidence>
<dbReference type="Proteomes" id="UP001595640">
    <property type="component" value="Unassembled WGS sequence"/>
</dbReference>
<dbReference type="Pfam" id="PF01266">
    <property type="entry name" value="DAO"/>
    <property type="match status" value="1"/>
</dbReference>
<dbReference type="EMBL" id="JBHRUH010000012">
    <property type="protein sequence ID" value="MFC3292032.1"/>
    <property type="molecule type" value="Genomic_DNA"/>
</dbReference>
<comment type="caution">
    <text evidence="4">The sequence shown here is derived from an EMBL/GenBank/DDBJ whole genome shotgun (WGS) entry which is preliminary data.</text>
</comment>
<evidence type="ECO:0000313" key="5">
    <source>
        <dbReference type="Proteomes" id="UP001595640"/>
    </source>
</evidence>
<dbReference type="PANTHER" id="PTHR13847">
    <property type="entry name" value="SARCOSINE DEHYDROGENASE-RELATED"/>
    <property type="match status" value="1"/>
</dbReference>
<keyword evidence="2 4" id="KW-0560">Oxidoreductase</keyword>
<evidence type="ECO:0000256" key="2">
    <source>
        <dbReference type="ARBA" id="ARBA00023002"/>
    </source>
</evidence>
<dbReference type="Gene3D" id="3.30.9.10">
    <property type="entry name" value="D-Amino Acid Oxidase, subunit A, domain 2"/>
    <property type="match status" value="1"/>
</dbReference>
<accession>A0ABV7LZK0</accession>
<dbReference type="Gene3D" id="3.50.50.60">
    <property type="entry name" value="FAD/NAD(P)-binding domain"/>
    <property type="match status" value="2"/>
</dbReference>
<dbReference type="RefSeq" id="WP_019017482.1">
    <property type="nucleotide sequence ID" value="NZ_BMXD01000003.1"/>
</dbReference>
<dbReference type="NCBIfam" id="NF001933">
    <property type="entry name" value="PRK00711.1"/>
    <property type="match status" value="1"/>
</dbReference>
<proteinExistence type="inferred from homology"/>
<evidence type="ECO:0000256" key="1">
    <source>
        <dbReference type="ARBA" id="ARBA00009410"/>
    </source>
</evidence>
<dbReference type="PANTHER" id="PTHR13847:SF280">
    <property type="entry name" value="D-AMINO ACID DEHYDROGENASE"/>
    <property type="match status" value="1"/>
</dbReference>
<dbReference type="SUPFAM" id="SSF54373">
    <property type="entry name" value="FAD-linked reductases, C-terminal domain"/>
    <property type="match status" value="1"/>
</dbReference>
<dbReference type="SUPFAM" id="SSF51905">
    <property type="entry name" value="FAD/NAD(P)-binding domain"/>
    <property type="match status" value="1"/>
</dbReference>
<organism evidence="4 5">
    <name type="scientific">Modicisalibacter luteus</name>
    <dbReference type="NCBI Taxonomy" id="453962"/>
    <lineage>
        <taxon>Bacteria</taxon>
        <taxon>Pseudomonadati</taxon>
        <taxon>Pseudomonadota</taxon>
        <taxon>Gammaproteobacteria</taxon>
        <taxon>Oceanospirillales</taxon>
        <taxon>Halomonadaceae</taxon>
        <taxon>Modicisalibacter</taxon>
    </lineage>
</organism>
<dbReference type="EC" id="1.4.99.-" evidence="4"/>
<name>A0ABV7LZK0_9GAMM</name>